<evidence type="ECO:0000256" key="3">
    <source>
        <dbReference type="ARBA" id="ARBA00022723"/>
    </source>
</evidence>
<evidence type="ECO:0000256" key="4">
    <source>
        <dbReference type="ARBA" id="ARBA00023002"/>
    </source>
</evidence>
<protein>
    <submittedName>
        <fullName evidence="8">Cytochrome p450</fullName>
    </submittedName>
</protein>
<dbReference type="GO" id="GO:0005506">
    <property type="term" value="F:iron ion binding"/>
    <property type="evidence" value="ECO:0007669"/>
    <property type="project" value="InterPro"/>
</dbReference>
<dbReference type="InterPro" id="IPR036396">
    <property type="entry name" value="Cyt_P450_sf"/>
</dbReference>
<evidence type="ECO:0000256" key="5">
    <source>
        <dbReference type="ARBA" id="ARBA00023004"/>
    </source>
</evidence>
<keyword evidence="3 7" id="KW-0479">Metal-binding</keyword>
<evidence type="ECO:0000256" key="1">
    <source>
        <dbReference type="ARBA" id="ARBA00010617"/>
    </source>
</evidence>
<proteinExistence type="inferred from homology"/>
<dbReference type="Pfam" id="PF00067">
    <property type="entry name" value="p450"/>
    <property type="match status" value="1"/>
</dbReference>
<keyword evidence="4" id="KW-0560">Oxidoreductase</keyword>
<dbReference type="InParanoid" id="A0A078ATM8"/>
<dbReference type="PRINTS" id="PR00463">
    <property type="entry name" value="EP450I"/>
</dbReference>
<dbReference type="GO" id="GO:0004497">
    <property type="term" value="F:monooxygenase activity"/>
    <property type="evidence" value="ECO:0007669"/>
    <property type="project" value="UniProtKB-KW"/>
</dbReference>
<evidence type="ECO:0000313" key="9">
    <source>
        <dbReference type="Proteomes" id="UP000039865"/>
    </source>
</evidence>
<evidence type="ECO:0000256" key="2">
    <source>
        <dbReference type="ARBA" id="ARBA00022617"/>
    </source>
</evidence>
<keyword evidence="6" id="KW-0503">Monooxygenase</keyword>
<sequence>MYYKYWFYTSQGIKSTGFPIPIIGKMFALQNEINQMTEFSEQPIYEYYRKIFQGEKIPNFFIDFRLAEGTLVVSDPDILQELFVTKAKQVDKHYRLKTLFYDLTGESILFDKTTESQGNKRKRLSVAFYKDKMTQNLIIIIKKTFAWVQAIKKDIKEGNNERELSKMINDHIMDCILASVFGETDIKQTVQFQVGDKTSEISIGVCVGKLFLQLARKMQKPHRIFTKIFDTVYIGKEEKILQKNLQTYRNFLQSLIDKRRQQIKDSNYSSTDFLSLLLSDDLFCNDNNLIKDEISTFMLASTQTTATLITNLLYYYEYVPGIKQKLRDEICSIMRPDNAGIQNPTIDQLCLTPDNWIDKLGYDQLQDSWKYLYLLIQESMRIEPPVRASSLLQVNQQTNIAGYEIKPDIPISVHFLLLHTNQDEWQEPDKFIPERFDPESPYFLNRSGKKRKPQSFSPFLGGRRICLGKTFAENIAKIIVPLIVSEIEFKFKRPIHYERKPKKGLSTEINVPIILSNLKFE</sequence>
<accession>A0A078ATM8</accession>
<dbReference type="SUPFAM" id="SSF48264">
    <property type="entry name" value="Cytochrome P450"/>
    <property type="match status" value="1"/>
</dbReference>
<dbReference type="GO" id="GO:0016705">
    <property type="term" value="F:oxidoreductase activity, acting on paired donors, with incorporation or reduction of molecular oxygen"/>
    <property type="evidence" value="ECO:0007669"/>
    <property type="project" value="InterPro"/>
</dbReference>
<keyword evidence="5 7" id="KW-0408">Iron</keyword>
<dbReference type="Gene3D" id="1.10.630.10">
    <property type="entry name" value="Cytochrome P450"/>
    <property type="match status" value="1"/>
</dbReference>
<evidence type="ECO:0000313" key="8">
    <source>
        <dbReference type="EMBL" id="CDW84567.1"/>
    </source>
</evidence>
<comment type="similarity">
    <text evidence="1">Belongs to the cytochrome P450 family.</text>
</comment>
<dbReference type="InterPro" id="IPR002401">
    <property type="entry name" value="Cyt_P450_E_grp-I"/>
</dbReference>
<dbReference type="InterPro" id="IPR050196">
    <property type="entry name" value="Cytochrome_P450_Monoox"/>
</dbReference>
<feature type="binding site" description="axial binding residue" evidence="7">
    <location>
        <position position="466"/>
    </location>
    <ligand>
        <name>heme</name>
        <dbReference type="ChEBI" id="CHEBI:30413"/>
    </ligand>
    <ligandPart>
        <name>Fe</name>
        <dbReference type="ChEBI" id="CHEBI:18248"/>
    </ligandPart>
</feature>
<comment type="cofactor">
    <cofactor evidence="7">
        <name>heme</name>
        <dbReference type="ChEBI" id="CHEBI:30413"/>
    </cofactor>
</comment>
<evidence type="ECO:0000256" key="6">
    <source>
        <dbReference type="ARBA" id="ARBA00023033"/>
    </source>
</evidence>
<dbReference type="PANTHER" id="PTHR24291:SF50">
    <property type="entry name" value="BIFUNCTIONAL ALBAFLAVENONE MONOOXYGENASE_TERPENE SYNTHASE"/>
    <property type="match status" value="1"/>
</dbReference>
<dbReference type="GO" id="GO:0020037">
    <property type="term" value="F:heme binding"/>
    <property type="evidence" value="ECO:0007669"/>
    <property type="project" value="InterPro"/>
</dbReference>
<organism evidence="8 9">
    <name type="scientific">Stylonychia lemnae</name>
    <name type="common">Ciliate</name>
    <dbReference type="NCBI Taxonomy" id="5949"/>
    <lineage>
        <taxon>Eukaryota</taxon>
        <taxon>Sar</taxon>
        <taxon>Alveolata</taxon>
        <taxon>Ciliophora</taxon>
        <taxon>Intramacronucleata</taxon>
        <taxon>Spirotrichea</taxon>
        <taxon>Stichotrichia</taxon>
        <taxon>Sporadotrichida</taxon>
        <taxon>Oxytrichidae</taxon>
        <taxon>Stylonychinae</taxon>
        <taxon>Stylonychia</taxon>
    </lineage>
</organism>
<reference evidence="8 9" key="1">
    <citation type="submission" date="2014-06" db="EMBL/GenBank/DDBJ databases">
        <authorList>
            <person name="Swart Estienne"/>
        </authorList>
    </citation>
    <scope>NUCLEOTIDE SEQUENCE [LARGE SCALE GENOMIC DNA]</scope>
    <source>
        <strain evidence="8 9">130c</strain>
    </source>
</reference>
<dbReference type="OrthoDB" id="6764281at2759"/>
<dbReference type="InterPro" id="IPR001128">
    <property type="entry name" value="Cyt_P450"/>
</dbReference>
<keyword evidence="2 7" id="KW-0349">Heme</keyword>
<dbReference type="PANTHER" id="PTHR24291">
    <property type="entry name" value="CYTOCHROME P450 FAMILY 4"/>
    <property type="match status" value="1"/>
</dbReference>
<evidence type="ECO:0000256" key="7">
    <source>
        <dbReference type="PIRSR" id="PIRSR602401-1"/>
    </source>
</evidence>
<dbReference type="EMBL" id="CCKQ01012936">
    <property type="protein sequence ID" value="CDW84567.1"/>
    <property type="molecule type" value="Genomic_DNA"/>
</dbReference>
<gene>
    <name evidence="8" type="primary">Contig6681.g7147</name>
    <name evidence="8" type="ORF">STYLEM_13632</name>
</gene>
<dbReference type="CDD" id="cd00302">
    <property type="entry name" value="cytochrome_P450"/>
    <property type="match status" value="1"/>
</dbReference>
<keyword evidence="9" id="KW-1185">Reference proteome</keyword>
<dbReference type="AlphaFoldDB" id="A0A078ATM8"/>
<name>A0A078ATM8_STYLE</name>
<dbReference type="Proteomes" id="UP000039865">
    <property type="component" value="Unassembled WGS sequence"/>
</dbReference>